<proteinExistence type="inferred from homology"/>
<dbReference type="GO" id="GO:0003677">
    <property type="term" value="F:DNA binding"/>
    <property type="evidence" value="ECO:0007669"/>
    <property type="project" value="InterPro"/>
</dbReference>
<dbReference type="PANTHER" id="PTHR33988">
    <property type="entry name" value="ENDORIBONUCLEASE MAZF-RELATED"/>
    <property type="match status" value="1"/>
</dbReference>
<comment type="similarity">
    <text evidence="1">Belongs to the PemK/MazF family.</text>
</comment>
<dbReference type="GO" id="GO:0016075">
    <property type="term" value="P:rRNA catabolic process"/>
    <property type="evidence" value="ECO:0007669"/>
    <property type="project" value="TreeGrafter"/>
</dbReference>
<comment type="caution">
    <text evidence="3">The sequence shown here is derived from an EMBL/GenBank/DDBJ whole genome shotgun (WGS) entry which is preliminary data.</text>
</comment>
<dbReference type="Proteomes" id="UP000785180">
    <property type="component" value="Unassembled WGS sequence"/>
</dbReference>
<dbReference type="GO" id="GO:0004521">
    <property type="term" value="F:RNA endonuclease activity"/>
    <property type="evidence" value="ECO:0007669"/>
    <property type="project" value="TreeGrafter"/>
</dbReference>
<evidence type="ECO:0000256" key="1">
    <source>
        <dbReference type="ARBA" id="ARBA00007521"/>
    </source>
</evidence>
<accession>A0A6G4DCD1</accession>
<dbReference type="InterPro" id="IPR003477">
    <property type="entry name" value="PemK-like"/>
</dbReference>
<reference evidence="3" key="1">
    <citation type="submission" date="2019-04" db="EMBL/GenBank/DDBJ databases">
        <title>Genome sequencing of Clostridium botulinum Groups I-IV and Clostridium butyricum.</title>
        <authorList>
            <person name="Brunt J."/>
            <person name="Van Vliet A.H.M."/>
            <person name="Stringer S.C."/>
            <person name="Carter A.T."/>
            <person name="Peck M.W."/>
        </authorList>
    </citation>
    <scope>NUCLEOTIDE SEQUENCE</scope>
    <source>
        <strain evidence="4">7221C</strain>
        <strain evidence="3">Colworth BL165</strain>
    </source>
</reference>
<dbReference type="InterPro" id="IPR011067">
    <property type="entry name" value="Plasmid_toxin/cell-grow_inhib"/>
</dbReference>
<dbReference type="EMBL" id="SXDK01000004">
    <property type="protein sequence ID" value="NFU59582.1"/>
    <property type="molecule type" value="Genomic_DNA"/>
</dbReference>
<dbReference type="Pfam" id="PF02452">
    <property type="entry name" value="PemK_toxin"/>
    <property type="match status" value="1"/>
</dbReference>
<dbReference type="PANTHER" id="PTHR33988:SF2">
    <property type="entry name" value="ENDORIBONUCLEASE MAZF"/>
    <property type="match status" value="1"/>
</dbReference>
<dbReference type="AlphaFoldDB" id="A0A6G4DCD1"/>
<evidence type="ECO:0000313" key="3">
    <source>
        <dbReference type="EMBL" id="NFD88571.1"/>
    </source>
</evidence>
<dbReference type="EMBL" id="SWNS01000021">
    <property type="protein sequence ID" value="NFD88571.1"/>
    <property type="molecule type" value="Genomic_DNA"/>
</dbReference>
<evidence type="ECO:0000313" key="4">
    <source>
        <dbReference type="EMBL" id="NFU59582.1"/>
    </source>
</evidence>
<protein>
    <submittedName>
        <fullName evidence="3">Type II toxin-antitoxin system PemK/MazF family toxin</fullName>
    </submittedName>
</protein>
<name>A0A6G4DCD1_CLOBO</name>
<sequence length="220" mass="25405">MLKGLEALKSIQRNMEIKRGDVWIVDIPKEAREIFGNNIQIGLRPCIIISGEGNNRHANIVNILPISSKVNKVYPQHTEINTYDDLRDCGLSKRSIVLSEQMMTIDKSKLIDKLGRANSKLMERVEKGLDVQQGKNLRDVSRGNYIQNLNKQNFSFKKAFDKITMLNKAKELDAELYMYLYSELKEYCESYKIKYYEVVSKYNNSRLNSAMMNDMVSVSC</sequence>
<evidence type="ECO:0000256" key="2">
    <source>
        <dbReference type="ARBA" id="ARBA00022649"/>
    </source>
</evidence>
<dbReference type="GO" id="GO:0006402">
    <property type="term" value="P:mRNA catabolic process"/>
    <property type="evidence" value="ECO:0007669"/>
    <property type="project" value="TreeGrafter"/>
</dbReference>
<dbReference type="Gene3D" id="2.30.30.110">
    <property type="match status" value="1"/>
</dbReference>
<organism evidence="3">
    <name type="scientific">Clostridium botulinum</name>
    <dbReference type="NCBI Taxonomy" id="1491"/>
    <lineage>
        <taxon>Bacteria</taxon>
        <taxon>Bacillati</taxon>
        <taxon>Bacillota</taxon>
        <taxon>Clostridia</taxon>
        <taxon>Eubacteriales</taxon>
        <taxon>Clostridiaceae</taxon>
        <taxon>Clostridium</taxon>
    </lineage>
</organism>
<gene>
    <name evidence="3" type="ORF">FCV13_11250</name>
    <name evidence="4" type="ORF">FDF67_05065</name>
</gene>
<dbReference type="SUPFAM" id="SSF50118">
    <property type="entry name" value="Cell growth inhibitor/plasmid maintenance toxic component"/>
    <property type="match status" value="1"/>
</dbReference>
<keyword evidence="2" id="KW-1277">Toxin-antitoxin system</keyword>